<feature type="compositionally biased region" description="Basic and acidic residues" evidence="1">
    <location>
        <begin position="134"/>
        <end position="145"/>
    </location>
</feature>
<dbReference type="AlphaFoldDB" id="A0A2G8LLK1"/>
<feature type="compositionally biased region" description="Low complexity" evidence="1">
    <location>
        <begin position="59"/>
        <end position="74"/>
    </location>
</feature>
<feature type="compositionally biased region" description="Low complexity" evidence="1">
    <location>
        <begin position="82"/>
        <end position="97"/>
    </location>
</feature>
<feature type="compositionally biased region" description="Basic residues" evidence="1">
    <location>
        <begin position="108"/>
        <end position="118"/>
    </location>
</feature>
<evidence type="ECO:0000313" key="2">
    <source>
        <dbReference type="EMBL" id="PIK61129.1"/>
    </source>
</evidence>
<dbReference type="OrthoDB" id="10671371at2759"/>
<evidence type="ECO:0000256" key="1">
    <source>
        <dbReference type="SAM" id="MobiDB-lite"/>
    </source>
</evidence>
<keyword evidence="3" id="KW-1185">Reference proteome</keyword>
<dbReference type="EMBL" id="MRZV01000040">
    <property type="protein sequence ID" value="PIK61129.1"/>
    <property type="molecule type" value="Genomic_DNA"/>
</dbReference>
<feature type="region of interest" description="Disordered" evidence="1">
    <location>
        <begin position="1"/>
        <end position="122"/>
    </location>
</feature>
<proteinExistence type="predicted"/>
<feature type="region of interest" description="Disordered" evidence="1">
    <location>
        <begin position="134"/>
        <end position="154"/>
    </location>
</feature>
<dbReference type="Proteomes" id="UP000230750">
    <property type="component" value="Unassembled WGS sequence"/>
</dbReference>
<evidence type="ECO:0000313" key="3">
    <source>
        <dbReference type="Proteomes" id="UP000230750"/>
    </source>
</evidence>
<accession>A0A2G8LLK1</accession>
<sequence length="182" mass="19948">MSYQRAMSSSRKEESTENVSSPVVDTPQDKAISPLEEETSTTRYPSATPYGRSSIGTPSSLTITSTSNQSIQTPSRRRMTVSSPSHHAASSSSIGSSTRMANSGTPKKASKPPARRNRSMSISFRLADFSFMADSDHDESKKEQDTQGSTLVLPKLDIAALQEARSKAVERKKMEDRQRMVK</sequence>
<comment type="caution">
    <text evidence="2">The sequence shown here is derived from an EMBL/GenBank/DDBJ whole genome shotgun (WGS) entry which is preliminary data.</text>
</comment>
<protein>
    <submittedName>
        <fullName evidence="2">Uncharacterized protein</fullName>
    </submittedName>
</protein>
<name>A0A2G8LLK1_STIJA</name>
<organism evidence="2 3">
    <name type="scientific">Stichopus japonicus</name>
    <name type="common">Sea cucumber</name>
    <dbReference type="NCBI Taxonomy" id="307972"/>
    <lineage>
        <taxon>Eukaryota</taxon>
        <taxon>Metazoa</taxon>
        <taxon>Echinodermata</taxon>
        <taxon>Eleutherozoa</taxon>
        <taxon>Echinozoa</taxon>
        <taxon>Holothuroidea</taxon>
        <taxon>Aspidochirotacea</taxon>
        <taxon>Aspidochirotida</taxon>
        <taxon>Stichopodidae</taxon>
        <taxon>Apostichopus</taxon>
    </lineage>
</organism>
<gene>
    <name evidence="2" type="ORF">BSL78_01954</name>
</gene>
<reference evidence="2 3" key="1">
    <citation type="journal article" date="2017" name="PLoS Biol.">
        <title>The sea cucumber genome provides insights into morphological evolution and visceral regeneration.</title>
        <authorList>
            <person name="Zhang X."/>
            <person name="Sun L."/>
            <person name="Yuan J."/>
            <person name="Sun Y."/>
            <person name="Gao Y."/>
            <person name="Zhang L."/>
            <person name="Li S."/>
            <person name="Dai H."/>
            <person name="Hamel J.F."/>
            <person name="Liu C."/>
            <person name="Yu Y."/>
            <person name="Liu S."/>
            <person name="Lin W."/>
            <person name="Guo K."/>
            <person name="Jin S."/>
            <person name="Xu P."/>
            <person name="Storey K.B."/>
            <person name="Huan P."/>
            <person name="Zhang T."/>
            <person name="Zhou Y."/>
            <person name="Zhang J."/>
            <person name="Lin C."/>
            <person name="Li X."/>
            <person name="Xing L."/>
            <person name="Huo D."/>
            <person name="Sun M."/>
            <person name="Wang L."/>
            <person name="Mercier A."/>
            <person name="Li F."/>
            <person name="Yang H."/>
            <person name="Xiang J."/>
        </authorList>
    </citation>
    <scope>NUCLEOTIDE SEQUENCE [LARGE SCALE GENOMIC DNA]</scope>
    <source>
        <strain evidence="2">Shaxun</strain>
        <tissue evidence="2">Muscle</tissue>
    </source>
</reference>